<reference evidence="1" key="1">
    <citation type="submission" date="2021-12" db="EMBL/GenBank/DDBJ databases">
        <title>Convergent genome expansion in fungi linked to evolution of root-endophyte symbiosis.</title>
        <authorList>
            <consortium name="DOE Joint Genome Institute"/>
            <person name="Ke Y.-H."/>
            <person name="Bonito G."/>
            <person name="Liao H.-L."/>
            <person name="Looney B."/>
            <person name="Rojas-Flechas A."/>
            <person name="Nash J."/>
            <person name="Hameed K."/>
            <person name="Schadt C."/>
            <person name="Martin F."/>
            <person name="Crous P.W."/>
            <person name="Miettinen O."/>
            <person name="Magnuson J.K."/>
            <person name="Labbe J."/>
            <person name="Jacobson D."/>
            <person name="Doktycz M.J."/>
            <person name="Veneault-Fourrey C."/>
            <person name="Kuo A."/>
            <person name="Mondo S."/>
            <person name="Calhoun S."/>
            <person name="Riley R."/>
            <person name="Ohm R."/>
            <person name="LaButti K."/>
            <person name="Andreopoulos B."/>
            <person name="Pangilinan J."/>
            <person name="Nolan M."/>
            <person name="Tritt A."/>
            <person name="Clum A."/>
            <person name="Lipzen A."/>
            <person name="Daum C."/>
            <person name="Barry K."/>
            <person name="Grigoriev I.V."/>
            <person name="Vilgalys R."/>
        </authorList>
    </citation>
    <scope>NUCLEOTIDE SEQUENCE</scope>
    <source>
        <strain evidence="1">PMI_201</strain>
    </source>
</reference>
<gene>
    <name evidence="1" type="ORF">BGW36DRAFT_394657</name>
</gene>
<dbReference type="GeneID" id="70248227"/>
<dbReference type="PANTHER" id="PTHR37417">
    <property type="entry name" value="67 KDA MYOSIN-CROSS-REACTIVE ANTIGEN FAMILY PROTEIN (AFU_ORTHOLOGUE AFUA_5G09970)"/>
    <property type="match status" value="1"/>
</dbReference>
<proteinExistence type="predicted"/>
<evidence type="ECO:0000313" key="2">
    <source>
        <dbReference type="Proteomes" id="UP001201262"/>
    </source>
</evidence>
<dbReference type="PANTHER" id="PTHR37417:SF4">
    <property type="entry name" value="67 KDA MYOSIN-CROSS-REACTIVE ANTIGEN FAMILY PROTEIN (AFU_ORTHOLOGUE AFUA_3G03570)"/>
    <property type="match status" value="1"/>
</dbReference>
<protein>
    <submittedName>
        <fullName evidence="1">Myosin-crossreactive antigen</fullName>
    </submittedName>
</protein>
<dbReference type="GO" id="GO:0071949">
    <property type="term" value="F:FAD binding"/>
    <property type="evidence" value="ECO:0007669"/>
    <property type="project" value="InterPro"/>
</dbReference>
<accession>A0AAD4L0Z3</accession>
<keyword evidence="2" id="KW-1185">Reference proteome</keyword>
<dbReference type="RefSeq" id="XP_046075241.1">
    <property type="nucleotide sequence ID" value="XM_046217940.1"/>
</dbReference>
<evidence type="ECO:0000313" key="1">
    <source>
        <dbReference type="EMBL" id="KAH8701865.1"/>
    </source>
</evidence>
<organism evidence="1 2">
    <name type="scientific">Talaromyces proteolyticus</name>
    <dbReference type="NCBI Taxonomy" id="1131652"/>
    <lineage>
        <taxon>Eukaryota</taxon>
        <taxon>Fungi</taxon>
        <taxon>Dikarya</taxon>
        <taxon>Ascomycota</taxon>
        <taxon>Pezizomycotina</taxon>
        <taxon>Eurotiomycetes</taxon>
        <taxon>Eurotiomycetidae</taxon>
        <taxon>Eurotiales</taxon>
        <taxon>Trichocomaceae</taxon>
        <taxon>Talaromyces</taxon>
        <taxon>Talaromyces sect. Bacilispori</taxon>
    </lineage>
</organism>
<dbReference type="EMBL" id="JAJTJA010000003">
    <property type="protein sequence ID" value="KAH8701865.1"/>
    <property type="molecule type" value="Genomic_DNA"/>
</dbReference>
<dbReference type="GO" id="GO:0006631">
    <property type="term" value="P:fatty acid metabolic process"/>
    <property type="evidence" value="ECO:0007669"/>
    <property type="project" value="InterPro"/>
</dbReference>
<name>A0AAD4L0Z3_9EURO</name>
<dbReference type="GO" id="GO:0050151">
    <property type="term" value="F:oleate hydratase activity"/>
    <property type="evidence" value="ECO:0007669"/>
    <property type="project" value="InterPro"/>
</dbReference>
<dbReference type="AlphaFoldDB" id="A0AAD4L0Z3"/>
<dbReference type="InterPro" id="IPR010354">
    <property type="entry name" value="Oleate_hydratase"/>
</dbReference>
<dbReference type="Gene3D" id="3.50.50.60">
    <property type="entry name" value="FAD/NAD(P)-binding domain"/>
    <property type="match status" value="2"/>
</dbReference>
<dbReference type="InterPro" id="IPR036188">
    <property type="entry name" value="FAD/NAD-bd_sf"/>
</dbReference>
<dbReference type="Pfam" id="PF06100">
    <property type="entry name" value="MCRA"/>
    <property type="match status" value="1"/>
</dbReference>
<dbReference type="Proteomes" id="UP001201262">
    <property type="component" value="Unassembled WGS sequence"/>
</dbReference>
<dbReference type="Gene3D" id="3.30.9.80">
    <property type="match status" value="1"/>
</dbReference>
<sequence>MQGAGLKKDPRTTKCFIVGGGIGCLSAIVRLVELGVPGPNIHFIELYGDQNHTANAFGNPVDGYTVHAGLQPYYHDPCVEDLLKLVPDVSKQGRSLNDIIKDDARRAHGLPKASTRLLAGASPKPTRVDTKRLHLRLQDRLTIFRFMLEDESTLGDKAVREVFDSEFFSSNFWIFWSTTFAMQPWHSAEEFRRHLCKYLHGIQSLNDSNIFRRTQYTLHTSIIKPIEEFVLSKGVNVWQQAEPKLISTSSSNGTTSVIGIEFLSKNDGNVSLPICPEDIFIANPGPIRSNVSLGSNSQHPKPLGLMMEDAQNSDWSFWFELSKKSPEFGNPSNFCSRIGESKLVTFTVTLSDSPFFDLYTELTHNKPGSGSFVTLVDSNWCITINVPQQPIFSNQPSNVQIFWGYGLDSQNDGNIVQKPMYNCTGEEIMKELLWHLQLPGDDILKTSITIPCLSPYATSAMLTRKQGDRPGVIPSGTTNVALVGQFVEIPGETTFSMEYSVLSAEIAVSRLMGEKEPRRSRKNSLLEAFDVLS</sequence>
<comment type="caution">
    <text evidence="1">The sequence shown here is derived from an EMBL/GenBank/DDBJ whole genome shotgun (WGS) entry which is preliminary data.</text>
</comment>